<dbReference type="EMBL" id="BMMZ01000014">
    <property type="protein sequence ID" value="GGL79167.1"/>
    <property type="molecule type" value="Genomic_DNA"/>
</dbReference>
<dbReference type="InterPro" id="IPR011055">
    <property type="entry name" value="Dup_hybrid_motif"/>
</dbReference>
<dbReference type="InterPro" id="IPR050570">
    <property type="entry name" value="Cell_wall_metabolism_enzyme"/>
</dbReference>
<dbReference type="CDD" id="cd12797">
    <property type="entry name" value="M23_peptidase"/>
    <property type="match status" value="1"/>
</dbReference>
<dbReference type="InterPro" id="IPR016047">
    <property type="entry name" value="M23ase_b-sheet_dom"/>
</dbReference>
<keyword evidence="3" id="KW-1185">Reference proteome</keyword>
<feature type="domain" description="M23ase beta-sheet core" evidence="1">
    <location>
        <begin position="274"/>
        <end position="367"/>
    </location>
</feature>
<organism evidence="2 3">
    <name type="scientific">Microlunatus endophyticus</name>
    <dbReference type="NCBI Taxonomy" id="1716077"/>
    <lineage>
        <taxon>Bacteria</taxon>
        <taxon>Bacillati</taxon>
        <taxon>Actinomycetota</taxon>
        <taxon>Actinomycetes</taxon>
        <taxon>Propionibacteriales</taxon>
        <taxon>Propionibacteriaceae</taxon>
        <taxon>Microlunatus</taxon>
    </lineage>
</organism>
<proteinExistence type="predicted"/>
<dbReference type="AlphaFoldDB" id="A0A917W911"/>
<accession>A0A917W911</accession>
<dbReference type="Gene3D" id="2.70.70.10">
    <property type="entry name" value="Glucose Permease (Domain IIA)"/>
    <property type="match status" value="1"/>
</dbReference>
<evidence type="ECO:0000259" key="1">
    <source>
        <dbReference type="Pfam" id="PF01551"/>
    </source>
</evidence>
<reference evidence="2" key="1">
    <citation type="journal article" date="2014" name="Int. J. Syst. Evol. Microbiol.">
        <title>Complete genome sequence of Corynebacterium casei LMG S-19264T (=DSM 44701T), isolated from a smear-ripened cheese.</title>
        <authorList>
            <consortium name="US DOE Joint Genome Institute (JGI-PGF)"/>
            <person name="Walter F."/>
            <person name="Albersmeier A."/>
            <person name="Kalinowski J."/>
            <person name="Ruckert C."/>
        </authorList>
    </citation>
    <scope>NUCLEOTIDE SEQUENCE</scope>
    <source>
        <strain evidence="2">CGMCC 4.7306</strain>
    </source>
</reference>
<dbReference type="PANTHER" id="PTHR21666:SF270">
    <property type="entry name" value="MUREIN HYDROLASE ACTIVATOR ENVC"/>
    <property type="match status" value="1"/>
</dbReference>
<dbReference type="GO" id="GO:0004222">
    <property type="term" value="F:metalloendopeptidase activity"/>
    <property type="evidence" value="ECO:0007669"/>
    <property type="project" value="TreeGrafter"/>
</dbReference>
<dbReference type="Proteomes" id="UP000613840">
    <property type="component" value="Unassembled WGS sequence"/>
</dbReference>
<dbReference type="SUPFAM" id="SSF51261">
    <property type="entry name" value="Duplicated hybrid motif"/>
    <property type="match status" value="1"/>
</dbReference>
<evidence type="ECO:0000313" key="2">
    <source>
        <dbReference type="EMBL" id="GGL79167.1"/>
    </source>
</evidence>
<dbReference type="Pfam" id="PF01551">
    <property type="entry name" value="Peptidase_M23"/>
    <property type="match status" value="1"/>
</dbReference>
<sequence length="397" mass="41051">MRRLLVLGSLAVALVIFLPFSGFLTARNAATTTTTQCSTNDGISQPITGPIPTVSGLTSAQVQLAKIIWSEAHRLQDQLHGPADQAAVIGIAVASQESTLGANPAIARPNADGDAGPFQQRQLPGWYGTLAQVTNPAYAATTFFLGHTITAAQAVAAGTRPAGAAGYHITGLADVRNWPNLDIIDAADQVQRSAFPDAVADDIPLARQLVAKFDAGKGKSVASLPNAELTTATCGGTTTPQQMAQTVAIGKAVTPVEQYTITATFGEVGSWARYHTGLDFAAPIGTPVRAALSGTVTHAGFGGAAASWAGDYVTIKHADGTSTLYAHMSAIFVVSGQAVSTADRIGSIGVTGRSFGPHLHFEAYPKGVQPGAIYRATDPAKWLGQHDVVGRFSPGDR</sequence>
<reference evidence="2" key="2">
    <citation type="submission" date="2020-09" db="EMBL/GenBank/DDBJ databases">
        <authorList>
            <person name="Sun Q."/>
            <person name="Zhou Y."/>
        </authorList>
    </citation>
    <scope>NUCLEOTIDE SEQUENCE</scope>
    <source>
        <strain evidence="2">CGMCC 4.7306</strain>
    </source>
</reference>
<evidence type="ECO:0000313" key="3">
    <source>
        <dbReference type="Proteomes" id="UP000613840"/>
    </source>
</evidence>
<dbReference type="PANTHER" id="PTHR21666">
    <property type="entry name" value="PEPTIDASE-RELATED"/>
    <property type="match status" value="1"/>
</dbReference>
<name>A0A917W911_9ACTN</name>
<comment type="caution">
    <text evidence="2">The sequence shown here is derived from an EMBL/GenBank/DDBJ whole genome shotgun (WGS) entry which is preliminary data.</text>
</comment>
<protein>
    <recommendedName>
        <fullName evidence="1">M23ase beta-sheet core domain-containing protein</fullName>
    </recommendedName>
</protein>
<gene>
    <name evidence="2" type="ORF">GCM10011575_41950</name>
</gene>